<evidence type="ECO:0000256" key="11">
    <source>
        <dbReference type="ARBA" id="ARBA00022833"/>
    </source>
</evidence>
<dbReference type="AlphaFoldDB" id="A0A7R8W3L1"/>
<comment type="similarity">
    <text evidence="5">Belongs to the pex2/pex10/pex12 family.</text>
</comment>
<dbReference type="InterPro" id="IPR013083">
    <property type="entry name" value="Znf_RING/FYVE/PHD"/>
</dbReference>
<protein>
    <recommendedName>
        <fullName evidence="21">Small ribosomal subunit protein mS40</fullName>
    </recommendedName>
    <alternativeName>
        <fullName evidence="20">28S ribosomal protein S18-2, mitochondrial</fullName>
    </alternativeName>
    <alternativeName>
        <fullName evidence="22">28S ribosomal protein S18b, mitochondrial</fullName>
    </alternativeName>
</protein>
<evidence type="ECO:0000256" key="3">
    <source>
        <dbReference type="ARBA" id="ARBA00004906"/>
    </source>
</evidence>
<keyword evidence="12" id="KW-0653">Protein transport</keyword>
<evidence type="ECO:0000256" key="18">
    <source>
        <dbReference type="ARBA" id="ARBA00023140"/>
    </source>
</evidence>
<keyword evidence="15" id="KW-1133">Transmembrane helix</keyword>
<dbReference type="GO" id="GO:1990904">
    <property type="term" value="C:ribonucleoprotein complex"/>
    <property type="evidence" value="ECO:0007669"/>
    <property type="project" value="UniProtKB-KW"/>
</dbReference>
<evidence type="ECO:0000256" key="4">
    <source>
        <dbReference type="ARBA" id="ARBA00006136"/>
    </source>
</evidence>
<accession>A0A7R8W3L1</accession>
<evidence type="ECO:0000256" key="21">
    <source>
        <dbReference type="ARBA" id="ARBA00035130"/>
    </source>
</evidence>
<evidence type="ECO:0000256" key="19">
    <source>
        <dbReference type="ARBA" id="ARBA00023274"/>
    </source>
</evidence>
<evidence type="ECO:0000256" key="14">
    <source>
        <dbReference type="ARBA" id="ARBA00022980"/>
    </source>
</evidence>
<evidence type="ECO:0000256" key="8">
    <source>
        <dbReference type="ARBA" id="ARBA00022692"/>
    </source>
</evidence>
<evidence type="ECO:0000256" key="1">
    <source>
        <dbReference type="ARBA" id="ARBA00004173"/>
    </source>
</evidence>
<dbReference type="Pfam" id="PF04757">
    <property type="entry name" value="Pex2_Pex12"/>
    <property type="match status" value="1"/>
</dbReference>
<dbReference type="OrthoDB" id="21463at2759"/>
<comment type="subcellular location">
    <subcellularLocation>
        <location evidence="1">Mitochondrion</location>
    </subcellularLocation>
    <subcellularLocation>
        <location evidence="2">Peroxisome membrane</location>
        <topology evidence="2">Multi-pass membrane protein</topology>
    </subcellularLocation>
</comment>
<keyword evidence="10" id="KW-0863">Zinc-finger</keyword>
<dbReference type="Gene3D" id="3.30.40.10">
    <property type="entry name" value="Zinc/RING finger domain, C3HC4 (zinc finger)"/>
    <property type="match status" value="1"/>
</dbReference>
<dbReference type="GO" id="GO:0005840">
    <property type="term" value="C:ribosome"/>
    <property type="evidence" value="ECO:0007669"/>
    <property type="project" value="UniProtKB-KW"/>
</dbReference>
<reference evidence="24" key="1">
    <citation type="submission" date="2020-11" db="EMBL/GenBank/DDBJ databases">
        <authorList>
            <person name="Tran Van P."/>
        </authorList>
    </citation>
    <scope>NUCLEOTIDE SEQUENCE</scope>
</reference>
<dbReference type="InterPro" id="IPR040054">
    <property type="entry name" value="MRPS18B"/>
</dbReference>
<evidence type="ECO:0000259" key="23">
    <source>
        <dbReference type="Pfam" id="PF04757"/>
    </source>
</evidence>
<keyword evidence="11" id="KW-0862">Zinc</keyword>
<evidence type="ECO:0000256" key="7">
    <source>
        <dbReference type="ARBA" id="ARBA00022553"/>
    </source>
</evidence>
<dbReference type="CDD" id="cd16451">
    <property type="entry name" value="mRING_PEX12"/>
    <property type="match status" value="1"/>
</dbReference>
<dbReference type="GO" id="GO:0005778">
    <property type="term" value="C:peroxisomal membrane"/>
    <property type="evidence" value="ECO:0007669"/>
    <property type="project" value="UniProtKB-SubCell"/>
</dbReference>
<evidence type="ECO:0000256" key="17">
    <source>
        <dbReference type="ARBA" id="ARBA00023136"/>
    </source>
</evidence>
<evidence type="ECO:0000256" key="22">
    <source>
        <dbReference type="ARBA" id="ARBA00035515"/>
    </source>
</evidence>
<keyword evidence="6" id="KW-0813">Transport</keyword>
<comment type="pathway">
    <text evidence="3">Protein modification; protein ubiquitination.</text>
</comment>
<gene>
    <name evidence="24" type="ORF">CTOB1V02_LOCUS1735</name>
</gene>
<dbReference type="PANTHER" id="PTHR13329">
    <property type="entry name" value="MITOCHONDRIAL RIBOSOMAL PROTEIN S18B"/>
    <property type="match status" value="1"/>
</dbReference>
<dbReference type="PANTHER" id="PTHR13329:SF2">
    <property type="entry name" value="SMALL RIBOSOMAL SUBUNIT PROTEIN MS40"/>
    <property type="match status" value="1"/>
</dbReference>
<dbReference type="GO" id="GO:0032543">
    <property type="term" value="P:mitochondrial translation"/>
    <property type="evidence" value="ECO:0007669"/>
    <property type="project" value="InterPro"/>
</dbReference>
<keyword evidence="14" id="KW-0689">Ribosomal protein</keyword>
<evidence type="ECO:0000313" key="24">
    <source>
        <dbReference type="EMBL" id="CAD7223755.1"/>
    </source>
</evidence>
<dbReference type="InterPro" id="IPR006845">
    <property type="entry name" value="Pex_N"/>
</dbReference>
<evidence type="ECO:0000256" key="13">
    <source>
        <dbReference type="ARBA" id="ARBA00022946"/>
    </source>
</evidence>
<evidence type="ECO:0000256" key="20">
    <source>
        <dbReference type="ARBA" id="ARBA00032055"/>
    </source>
</evidence>
<dbReference type="Pfam" id="PF01084">
    <property type="entry name" value="Ribosomal_S18"/>
    <property type="match status" value="1"/>
</dbReference>
<evidence type="ECO:0000256" key="10">
    <source>
        <dbReference type="ARBA" id="ARBA00022771"/>
    </source>
</evidence>
<keyword evidence="18" id="KW-0576">Peroxisome</keyword>
<dbReference type="InterPro" id="IPR036870">
    <property type="entry name" value="Ribosomal_bS18_sf"/>
</dbReference>
<organism evidence="24">
    <name type="scientific">Cyprideis torosa</name>
    <dbReference type="NCBI Taxonomy" id="163714"/>
    <lineage>
        <taxon>Eukaryota</taxon>
        <taxon>Metazoa</taxon>
        <taxon>Ecdysozoa</taxon>
        <taxon>Arthropoda</taxon>
        <taxon>Crustacea</taxon>
        <taxon>Oligostraca</taxon>
        <taxon>Ostracoda</taxon>
        <taxon>Podocopa</taxon>
        <taxon>Podocopida</taxon>
        <taxon>Cytherocopina</taxon>
        <taxon>Cytheroidea</taxon>
        <taxon>Cytherideidae</taxon>
        <taxon>Cyprideis</taxon>
    </lineage>
</organism>
<name>A0A7R8W3L1_9CRUS</name>
<dbReference type="InterPro" id="IPR001648">
    <property type="entry name" value="Ribosomal_bS18"/>
</dbReference>
<evidence type="ECO:0000256" key="15">
    <source>
        <dbReference type="ARBA" id="ARBA00022989"/>
    </source>
</evidence>
<dbReference type="GO" id="GO:0003735">
    <property type="term" value="F:structural constituent of ribosome"/>
    <property type="evidence" value="ECO:0007669"/>
    <property type="project" value="InterPro"/>
</dbReference>
<dbReference type="SUPFAM" id="SSF57850">
    <property type="entry name" value="RING/U-box"/>
    <property type="match status" value="1"/>
</dbReference>
<keyword evidence="17" id="KW-0472">Membrane</keyword>
<keyword evidence="19" id="KW-0687">Ribonucleoprotein</keyword>
<evidence type="ECO:0000256" key="9">
    <source>
        <dbReference type="ARBA" id="ARBA00022723"/>
    </source>
</evidence>
<comment type="similarity">
    <text evidence="4">Belongs to the bacterial ribosomal protein bS18 family. Mitochondrion-specific ribosomal protein mS40 subfamily.</text>
</comment>
<keyword evidence="13" id="KW-0809">Transit peptide</keyword>
<keyword evidence="9" id="KW-0479">Metal-binding</keyword>
<feature type="domain" description="Pex N-terminal" evidence="23">
    <location>
        <begin position="16"/>
        <end position="216"/>
    </location>
</feature>
<dbReference type="GO" id="GO:0015031">
    <property type="term" value="P:protein transport"/>
    <property type="evidence" value="ECO:0007669"/>
    <property type="project" value="UniProtKB-KW"/>
</dbReference>
<dbReference type="GO" id="GO:0005739">
    <property type="term" value="C:mitochondrion"/>
    <property type="evidence" value="ECO:0007669"/>
    <property type="project" value="UniProtKB-SubCell"/>
</dbReference>
<keyword evidence="8" id="KW-0812">Transmembrane</keyword>
<evidence type="ECO:0000256" key="5">
    <source>
        <dbReference type="ARBA" id="ARBA00008704"/>
    </source>
</evidence>
<evidence type="ECO:0000256" key="6">
    <source>
        <dbReference type="ARBA" id="ARBA00022448"/>
    </source>
</evidence>
<evidence type="ECO:0000256" key="12">
    <source>
        <dbReference type="ARBA" id="ARBA00022927"/>
    </source>
</evidence>
<dbReference type="Gene3D" id="4.10.640.10">
    <property type="entry name" value="Ribosomal protein S18"/>
    <property type="match status" value="1"/>
</dbReference>
<evidence type="ECO:0000256" key="2">
    <source>
        <dbReference type="ARBA" id="ARBA00004585"/>
    </source>
</evidence>
<dbReference type="GO" id="GO:0008270">
    <property type="term" value="F:zinc ion binding"/>
    <property type="evidence" value="ECO:0007669"/>
    <property type="project" value="UniProtKB-KW"/>
</dbReference>
<dbReference type="EMBL" id="OB660250">
    <property type="protein sequence ID" value="CAD7223755.1"/>
    <property type="molecule type" value="Genomic_DNA"/>
</dbReference>
<proteinExistence type="inferred from homology"/>
<keyword evidence="16" id="KW-0496">Mitochondrion</keyword>
<evidence type="ECO:0000256" key="16">
    <source>
        <dbReference type="ARBA" id="ARBA00023128"/>
    </source>
</evidence>
<keyword evidence="7" id="KW-0597">Phosphoprotein</keyword>
<dbReference type="SUPFAM" id="SSF46911">
    <property type="entry name" value="Ribosomal protein S18"/>
    <property type="match status" value="1"/>
</dbReference>
<sequence>MSGGRPSVLTLIAADSLRESVFPTLKQLYQYLQAPEFLQDRLAFGTEGLLEALFLHYRDASFAEAVYSLRRVRSTSDGEDARPHILSSWLFLMIRPVLEKKMEETYRQWKEEITLQEGLDASSSSSGPESRNKSSFDEWQKWLKVKYVKVFPTVFALVSLARIGLFISYVLGRSRAHSPSLYCLGLTLKNQEETTSSSILKWAQRAALVWQILSNVSSTLRSTHTSRFPLNFNPPPPTPSSGSVSRNKLSKGICPLCKKPWRNPTVATVSGVVYCYNCLHVYIQQEKQECPVSGKPMTITSMVRLYVDDPAALVGRQTCSLSQNMLPLLWPSAHQLLTRSGNLIGQQVPSSQDLSTSASQQRLFTPEFSKKRTDEYLKGPRIPRRGIYPQPVTLEDSIRYMKSKAYQKTYGDKPVWVPYRRNHKGPFPKRKTRHSCIGALGYFLSGNPCPLCRDDYLVLDYRNLDLLKQFLDPFSGEVLDYTRTHVCQRRQRILEVEMEKAKDRGWIVVDLPARNYDDWYREAESKYQETG</sequence>